<dbReference type="Proteomes" id="UP000095283">
    <property type="component" value="Unplaced"/>
</dbReference>
<organism evidence="2 3">
    <name type="scientific">Heterorhabditis bacteriophora</name>
    <name type="common">Entomopathogenic nematode worm</name>
    <dbReference type="NCBI Taxonomy" id="37862"/>
    <lineage>
        <taxon>Eukaryota</taxon>
        <taxon>Metazoa</taxon>
        <taxon>Ecdysozoa</taxon>
        <taxon>Nematoda</taxon>
        <taxon>Chromadorea</taxon>
        <taxon>Rhabditida</taxon>
        <taxon>Rhabditina</taxon>
        <taxon>Rhabditomorpha</taxon>
        <taxon>Strongyloidea</taxon>
        <taxon>Heterorhabditidae</taxon>
        <taxon>Heterorhabditis</taxon>
    </lineage>
</organism>
<keyword evidence="2" id="KW-1185">Reference proteome</keyword>
<feature type="region of interest" description="Disordered" evidence="1">
    <location>
        <begin position="36"/>
        <end position="90"/>
    </location>
</feature>
<sequence length="110" mass="12729">MSIRNMRERSSKELHQPRGCIRRPPQIGEVILVGEPNIKRGREYTTETQTQSELDHTTETNTKPQELENTESAPLPSCNTVQSGEPRNTTRYGLRTNRRLKKFEFFTLLA</sequence>
<accession>A0A1I7W6J9</accession>
<protein>
    <submittedName>
        <fullName evidence="3">Uncharacterized protein</fullName>
    </submittedName>
</protein>
<feature type="compositionally biased region" description="Polar residues" evidence="1">
    <location>
        <begin position="77"/>
        <end position="90"/>
    </location>
</feature>
<dbReference type="AlphaFoldDB" id="A0A1I7W6J9"/>
<feature type="compositionally biased region" description="Basic and acidic residues" evidence="1">
    <location>
        <begin position="1"/>
        <end position="16"/>
    </location>
</feature>
<evidence type="ECO:0000256" key="1">
    <source>
        <dbReference type="SAM" id="MobiDB-lite"/>
    </source>
</evidence>
<evidence type="ECO:0000313" key="3">
    <source>
        <dbReference type="WBParaSite" id="Hba_00231"/>
    </source>
</evidence>
<evidence type="ECO:0000313" key="2">
    <source>
        <dbReference type="Proteomes" id="UP000095283"/>
    </source>
</evidence>
<dbReference type="WBParaSite" id="Hba_00231">
    <property type="protein sequence ID" value="Hba_00231"/>
    <property type="gene ID" value="Hba_00231"/>
</dbReference>
<proteinExistence type="predicted"/>
<reference evidence="3" key="1">
    <citation type="submission" date="2016-11" db="UniProtKB">
        <authorList>
            <consortium name="WormBaseParasite"/>
        </authorList>
    </citation>
    <scope>IDENTIFICATION</scope>
</reference>
<feature type="region of interest" description="Disordered" evidence="1">
    <location>
        <begin position="1"/>
        <end position="22"/>
    </location>
</feature>
<name>A0A1I7W6J9_HETBA</name>